<protein>
    <submittedName>
        <fullName evidence="7">H-NS histone family protein</fullName>
    </submittedName>
    <submittedName>
        <fullName evidence="8">HNS-like protein</fullName>
    </submittedName>
</protein>
<evidence type="ECO:0000313" key="9">
    <source>
        <dbReference type="Proteomes" id="UP000430232"/>
    </source>
</evidence>
<dbReference type="GO" id="GO:0003681">
    <property type="term" value="F:bent DNA binding"/>
    <property type="evidence" value="ECO:0007669"/>
    <property type="project" value="TreeGrafter"/>
</dbReference>
<evidence type="ECO:0000313" key="8">
    <source>
        <dbReference type="EMBL" id="VWB24529.1"/>
    </source>
</evidence>
<comment type="similarity">
    <text evidence="2">Belongs to the histone-like protein H-NS family.</text>
</comment>
<dbReference type="PANTHER" id="PTHR38097">
    <property type="match status" value="1"/>
</dbReference>
<organism evidence="7 9">
    <name type="scientific">Burkholderia latens</name>
    <dbReference type="NCBI Taxonomy" id="488446"/>
    <lineage>
        <taxon>Bacteria</taxon>
        <taxon>Pseudomonadati</taxon>
        <taxon>Pseudomonadota</taxon>
        <taxon>Betaproteobacteria</taxon>
        <taxon>Burkholderiales</taxon>
        <taxon>Burkholderiaceae</taxon>
        <taxon>Burkholderia</taxon>
        <taxon>Burkholderia cepacia complex</taxon>
    </lineage>
</organism>
<reference evidence="7 9" key="1">
    <citation type="submission" date="2019-09" db="EMBL/GenBank/DDBJ databases">
        <title>Draft genome sequences of 48 bacterial type strains from the CCUG.</title>
        <authorList>
            <person name="Tunovic T."/>
            <person name="Pineiro-Iglesias B."/>
            <person name="Unosson C."/>
            <person name="Inganas E."/>
            <person name="Ohlen M."/>
            <person name="Cardew S."/>
            <person name="Jensie-Markopoulos S."/>
            <person name="Salva-Serra F."/>
            <person name="Jaen-Luchoro D."/>
            <person name="Karlsson R."/>
            <person name="Svensson-Stadler L."/>
            <person name="Chun J."/>
            <person name="Moore E."/>
        </authorList>
    </citation>
    <scope>NUCLEOTIDE SEQUENCE [LARGE SCALE GENOMIC DNA]</scope>
    <source>
        <strain evidence="7 9">CCUG 54555</strain>
    </source>
</reference>
<dbReference type="AlphaFoldDB" id="A0A6H9T5G4"/>
<reference evidence="8 10" key="2">
    <citation type="submission" date="2019-09" db="EMBL/GenBank/DDBJ databases">
        <authorList>
            <person name="Depoorter E."/>
        </authorList>
    </citation>
    <scope>NUCLEOTIDE SEQUENCE [LARGE SCALE GENOMIC DNA]</scope>
    <source>
        <strain evidence="8">LMG 24064</strain>
    </source>
</reference>
<comment type="subcellular location">
    <subcellularLocation>
        <location evidence="1">Cytoplasm</location>
        <location evidence="1">Nucleoid</location>
    </subcellularLocation>
</comment>
<dbReference type="GO" id="GO:0032993">
    <property type="term" value="C:protein-DNA complex"/>
    <property type="evidence" value="ECO:0007669"/>
    <property type="project" value="TreeGrafter"/>
</dbReference>
<evidence type="ECO:0000313" key="10">
    <source>
        <dbReference type="Proteomes" id="UP000494222"/>
    </source>
</evidence>
<dbReference type="EMBL" id="VZOJ01000002">
    <property type="protein sequence ID" value="KAB0644540.1"/>
    <property type="molecule type" value="Genomic_DNA"/>
</dbReference>
<evidence type="ECO:0000256" key="1">
    <source>
        <dbReference type="ARBA" id="ARBA00004453"/>
    </source>
</evidence>
<dbReference type="OrthoDB" id="5297879at2"/>
<dbReference type="GO" id="GO:0000976">
    <property type="term" value="F:transcription cis-regulatory region binding"/>
    <property type="evidence" value="ECO:0007669"/>
    <property type="project" value="TreeGrafter"/>
</dbReference>
<accession>A0A6H9T5G4</accession>
<dbReference type="GO" id="GO:0009295">
    <property type="term" value="C:nucleoid"/>
    <property type="evidence" value="ECO:0007669"/>
    <property type="project" value="UniProtKB-SubCell"/>
</dbReference>
<evidence type="ECO:0000256" key="4">
    <source>
        <dbReference type="ARBA" id="ARBA00023125"/>
    </source>
</evidence>
<evidence type="ECO:0000259" key="6">
    <source>
        <dbReference type="SMART" id="SM00528"/>
    </source>
</evidence>
<dbReference type="Proteomes" id="UP000430232">
    <property type="component" value="Unassembled WGS sequence"/>
</dbReference>
<dbReference type="Proteomes" id="UP000494222">
    <property type="component" value="Unassembled WGS sequence"/>
</dbReference>
<keyword evidence="9" id="KW-1185">Reference proteome</keyword>
<evidence type="ECO:0000256" key="5">
    <source>
        <dbReference type="SAM" id="MobiDB-lite"/>
    </source>
</evidence>
<dbReference type="Pfam" id="PF00816">
    <property type="entry name" value="Histone_HNS"/>
    <property type="match status" value="1"/>
</dbReference>
<evidence type="ECO:0000256" key="3">
    <source>
        <dbReference type="ARBA" id="ARBA00022490"/>
    </source>
</evidence>
<feature type="region of interest" description="Disordered" evidence="5">
    <location>
        <begin position="63"/>
        <end position="87"/>
    </location>
</feature>
<dbReference type="GO" id="GO:0005829">
    <property type="term" value="C:cytosol"/>
    <property type="evidence" value="ECO:0007669"/>
    <property type="project" value="TreeGrafter"/>
</dbReference>
<proteinExistence type="inferred from homology"/>
<evidence type="ECO:0000313" key="7">
    <source>
        <dbReference type="EMBL" id="KAB0644540.1"/>
    </source>
</evidence>
<dbReference type="EMBL" id="CABVPL010000004">
    <property type="protein sequence ID" value="VWB24529.1"/>
    <property type="molecule type" value="Genomic_DNA"/>
</dbReference>
<keyword evidence="4" id="KW-0238">DNA-binding</keyword>
<dbReference type="SMART" id="SM00528">
    <property type="entry name" value="HNS"/>
    <property type="match status" value="1"/>
</dbReference>
<dbReference type="Gene3D" id="4.10.430.30">
    <property type="match status" value="1"/>
</dbReference>
<evidence type="ECO:0000256" key="2">
    <source>
        <dbReference type="ARBA" id="ARBA00010610"/>
    </source>
</evidence>
<dbReference type="InterPro" id="IPR027444">
    <property type="entry name" value="H-NS_C_dom"/>
</dbReference>
<sequence length="107" mass="12014">MSGPMDGSYLELLKKKERLQSTIDLARRREVCGVLQEIVHRMTTYGISLDDIAMALYAGRDSGRKGRRRAPKYLDPESGKTWAGVGRTPTWLQGKNLDDYRLPTGGD</sequence>
<name>A0A6H9T5G4_9BURK</name>
<feature type="domain" description="DNA-binding protein H-NS-like C-terminal" evidence="6">
    <location>
        <begin position="63"/>
        <end position="102"/>
    </location>
</feature>
<dbReference type="GO" id="GO:0003680">
    <property type="term" value="F:minor groove of adenine-thymine-rich DNA binding"/>
    <property type="evidence" value="ECO:0007669"/>
    <property type="project" value="TreeGrafter"/>
</dbReference>
<gene>
    <name evidence="8" type="ORF">BLA24064_00997</name>
    <name evidence="7" type="ORF">F7R21_01690</name>
</gene>
<dbReference type="PANTHER" id="PTHR38097:SF2">
    <property type="entry name" value="DNA-BINDING PROTEIN STPA"/>
    <property type="match status" value="1"/>
</dbReference>
<dbReference type="SUPFAM" id="SSF81273">
    <property type="entry name" value="H-NS histone-like proteins"/>
    <property type="match status" value="1"/>
</dbReference>
<dbReference type="GO" id="GO:0001217">
    <property type="term" value="F:DNA-binding transcription repressor activity"/>
    <property type="evidence" value="ECO:0007669"/>
    <property type="project" value="TreeGrafter"/>
</dbReference>
<keyword evidence="3" id="KW-0963">Cytoplasm</keyword>